<gene>
    <name evidence="1" type="ORF">GLYMA_16G087400</name>
</gene>
<dbReference type="EMBL" id="CM000849">
    <property type="protein sequence ID" value="KRH07418.1"/>
    <property type="molecule type" value="Genomic_DNA"/>
</dbReference>
<accession>A0A0R0FN73</accession>
<dbReference type="EnsemblPlants" id="KRH07418">
    <property type="protein sequence ID" value="KRH07418"/>
    <property type="gene ID" value="GLYMA_16G087400"/>
</dbReference>
<dbReference type="AlphaFoldDB" id="A0A0R0FN73"/>
<keyword evidence="3" id="KW-1185">Reference proteome</keyword>
<proteinExistence type="predicted"/>
<evidence type="ECO:0000313" key="3">
    <source>
        <dbReference type="Proteomes" id="UP000008827"/>
    </source>
</evidence>
<organism evidence="1">
    <name type="scientific">Glycine max</name>
    <name type="common">Soybean</name>
    <name type="synonym">Glycine hispida</name>
    <dbReference type="NCBI Taxonomy" id="3847"/>
    <lineage>
        <taxon>Eukaryota</taxon>
        <taxon>Viridiplantae</taxon>
        <taxon>Streptophyta</taxon>
        <taxon>Embryophyta</taxon>
        <taxon>Tracheophyta</taxon>
        <taxon>Spermatophyta</taxon>
        <taxon>Magnoliopsida</taxon>
        <taxon>eudicotyledons</taxon>
        <taxon>Gunneridae</taxon>
        <taxon>Pentapetalae</taxon>
        <taxon>rosids</taxon>
        <taxon>fabids</taxon>
        <taxon>Fabales</taxon>
        <taxon>Fabaceae</taxon>
        <taxon>Papilionoideae</taxon>
        <taxon>50 kb inversion clade</taxon>
        <taxon>NPAAA clade</taxon>
        <taxon>indigoferoid/millettioid clade</taxon>
        <taxon>Phaseoleae</taxon>
        <taxon>Glycine</taxon>
        <taxon>Glycine subgen. Soja</taxon>
    </lineage>
</organism>
<name>A0A0R0FN73_SOYBN</name>
<evidence type="ECO:0000313" key="2">
    <source>
        <dbReference type="EnsemblPlants" id="KRH07418"/>
    </source>
</evidence>
<dbReference type="Gramene" id="KRH07418">
    <property type="protein sequence ID" value="KRH07418"/>
    <property type="gene ID" value="GLYMA_16G087400"/>
</dbReference>
<dbReference type="InParanoid" id="A0A0R0FN73"/>
<sequence>MFGSNELSVKRRKMDRSYKFQDISPAWELRNGDKVFKFTMHPTEKKNFFGGMRRKAIECVSFFTPASPFHVKARPLVLPPPQVPSTCTAARFVACVTRPTAAASPHTRCHHRECLVIADPRLRCRFLPHP</sequence>
<protein>
    <submittedName>
        <fullName evidence="1 2">Uncharacterized protein</fullName>
    </submittedName>
</protein>
<reference evidence="2" key="2">
    <citation type="submission" date="2018-02" db="UniProtKB">
        <authorList>
            <consortium name="EnsemblPlants"/>
        </authorList>
    </citation>
    <scope>IDENTIFICATION</scope>
    <source>
        <strain evidence="2">Williams 82</strain>
    </source>
</reference>
<evidence type="ECO:0000313" key="1">
    <source>
        <dbReference type="EMBL" id="KRH07418.1"/>
    </source>
</evidence>
<dbReference type="Proteomes" id="UP000008827">
    <property type="component" value="Chromosome 16"/>
</dbReference>
<reference evidence="1" key="3">
    <citation type="submission" date="2018-07" db="EMBL/GenBank/DDBJ databases">
        <title>WGS assembly of Glycine max.</title>
        <authorList>
            <person name="Schmutz J."/>
            <person name="Cannon S."/>
            <person name="Schlueter J."/>
            <person name="Ma J."/>
            <person name="Mitros T."/>
            <person name="Nelson W."/>
            <person name="Hyten D."/>
            <person name="Song Q."/>
            <person name="Thelen J."/>
            <person name="Cheng J."/>
            <person name="Xu D."/>
            <person name="Hellsten U."/>
            <person name="May G."/>
            <person name="Yu Y."/>
            <person name="Sakurai T."/>
            <person name="Umezawa T."/>
            <person name="Bhattacharyya M."/>
            <person name="Sandhu D."/>
            <person name="Valliyodan B."/>
            <person name="Lindquist E."/>
            <person name="Peto M."/>
            <person name="Grant D."/>
            <person name="Shu S."/>
            <person name="Goodstein D."/>
            <person name="Barry K."/>
            <person name="Futrell-Griggs M."/>
            <person name="Abernathy B."/>
            <person name="Du J."/>
            <person name="Tian Z."/>
            <person name="Zhu L."/>
            <person name="Gill N."/>
            <person name="Joshi T."/>
            <person name="Libault M."/>
            <person name="Sethuraman A."/>
            <person name="Zhang X."/>
            <person name="Shinozaki K."/>
            <person name="Nguyen H."/>
            <person name="Wing R."/>
            <person name="Cregan P."/>
            <person name="Specht J."/>
            <person name="Grimwood J."/>
            <person name="Rokhsar D."/>
            <person name="Stacey G."/>
            <person name="Shoemaker R."/>
            <person name="Jackson S."/>
        </authorList>
    </citation>
    <scope>NUCLEOTIDE SEQUENCE</scope>
    <source>
        <tissue evidence="1">Callus</tissue>
    </source>
</reference>
<reference evidence="1 2" key="1">
    <citation type="journal article" date="2010" name="Nature">
        <title>Genome sequence of the palaeopolyploid soybean.</title>
        <authorList>
            <person name="Schmutz J."/>
            <person name="Cannon S.B."/>
            <person name="Schlueter J."/>
            <person name="Ma J."/>
            <person name="Mitros T."/>
            <person name="Nelson W."/>
            <person name="Hyten D.L."/>
            <person name="Song Q."/>
            <person name="Thelen J.J."/>
            <person name="Cheng J."/>
            <person name="Xu D."/>
            <person name="Hellsten U."/>
            <person name="May G.D."/>
            <person name="Yu Y."/>
            <person name="Sakurai T."/>
            <person name="Umezawa T."/>
            <person name="Bhattacharyya M.K."/>
            <person name="Sandhu D."/>
            <person name="Valliyodan B."/>
            <person name="Lindquist E."/>
            <person name="Peto M."/>
            <person name="Grant D."/>
            <person name="Shu S."/>
            <person name="Goodstein D."/>
            <person name="Barry K."/>
            <person name="Futrell-Griggs M."/>
            <person name="Abernathy B."/>
            <person name="Du J."/>
            <person name="Tian Z."/>
            <person name="Zhu L."/>
            <person name="Gill N."/>
            <person name="Joshi T."/>
            <person name="Libault M."/>
            <person name="Sethuraman A."/>
            <person name="Zhang X.-C."/>
            <person name="Shinozaki K."/>
            <person name="Nguyen H.T."/>
            <person name="Wing R.A."/>
            <person name="Cregan P."/>
            <person name="Specht J."/>
            <person name="Grimwood J."/>
            <person name="Rokhsar D."/>
            <person name="Stacey G."/>
            <person name="Shoemaker R.C."/>
            <person name="Jackson S.A."/>
        </authorList>
    </citation>
    <scope>NUCLEOTIDE SEQUENCE [LARGE SCALE GENOMIC DNA]</scope>
    <source>
        <strain evidence="2">cv. Williams 82</strain>
        <tissue evidence="1">Callus</tissue>
    </source>
</reference>